<accession>A0A6G1HUU0</accession>
<reference evidence="2" key="1">
    <citation type="journal article" date="2020" name="Stud. Mycol.">
        <title>101 Dothideomycetes genomes: a test case for predicting lifestyles and emergence of pathogens.</title>
        <authorList>
            <person name="Haridas S."/>
            <person name="Albert R."/>
            <person name="Binder M."/>
            <person name="Bloem J."/>
            <person name="Labutti K."/>
            <person name="Salamov A."/>
            <person name="Andreopoulos B."/>
            <person name="Baker S."/>
            <person name="Barry K."/>
            <person name="Bills G."/>
            <person name="Bluhm B."/>
            <person name="Cannon C."/>
            <person name="Castanera R."/>
            <person name="Culley D."/>
            <person name="Daum C."/>
            <person name="Ezra D."/>
            <person name="Gonzalez J."/>
            <person name="Henrissat B."/>
            <person name="Kuo A."/>
            <person name="Liang C."/>
            <person name="Lipzen A."/>
            <person name="Lutzoni F."/>
            <person name="Magnuson J."/>
            <person name="Mondo S."/>
            <person name="Nolan M."/>
            <person name="Ohm R."/>
            <person name="Pangilinan J."/>
            <person name="Park H.-J."/>
            <person name="Ramirez L."/>
            <person name="Alfaro M."/>
            <person name="Sun H."/>
            <person name="Tritt A."/>
            <person name="Yoshinaga Y."/>
            <person name="Zwiers L.-H."/>
            <person name="Turgeon B."/>
            <person name="Goodwin S."/>
            <person name="Spatafora J."/>
            <person name="Crous P."/>
            <person name="Grigoriev I."/>
        </authorList>
    </citation>
    <scope>NUCLEOTIDE SEQUENCE</scope>
    <source>
        <strain evidence="2">CBS 262.69</strain>
    </source>
</reference>
<feature type="chain" id="PRO_5026280670" evidence="1">
    <location>
        <begin position="18"/>
        <end position="162"/>
    </location>
</feature>
<evidence type="ECO:0000313" key="2">
    <source>
        <dbReference type="EMBL" id="KAF2399607.1"/>
    </source>
</evidence>
<feature type="signal peptide" evidence="1">
    <location>
        <begin position="1"/>
        <end position="17"/>
    </location>
</feature>
<name>A0A6G1HUU0_9PEZI</name>
<keyword evidence="3" id="KW-1185">Reference proteome</keyword>
<evidence type="ECO:0000313" key="3">
    <source>
        <dbReference type="Proteomes" id="UP000799640"/>
    </source>
</evidence>
<evidence type="ECO:0000256" key="1">
    <source>
        <dbReference type="SAM" id="SignalP"/>
    </source>
</evidence>
<gene>
    <name evidence="2" type="ORF">EJ06DRAFT_59904</name>
</gene>
<organism evidence="2 3">
    <name type="scientific">Trichodelitschia bisporula</name>
    <dbReference type="NCBI Taxonomy" id="703511"/>
    <lineage>
        <taxon>Eukaryota</taxon>
        <taxon>Fungi</taxon>
        <taxon>Dikarya</taxon>
        <taxon>Ascomycota</taxon>
        <taxon>Pezizomycotina</taxon>
        <taxon>Dothideomycetes</taxon>
        <taxon>Dothideomycetes incertae sedis</taxon>
        <taxon>Phaeotrichales</taxon>
        <taxon>Phaeotrichaceae</taxon>
        <taxon>Trichodelitschia</taxon>
    </lineage>
</organism>
<protein>
    <submittedName>
        <fullName evidence="2">Uncharacterized protein</fullName>
    </submittedName>
</protein>
<dbReference type="Proteomes" id="UP000799640">
    <property type="component" value="Unassembled WGS sequence"/>
</dbReference>
<sequence length="162" mass="17320">MCLEILTSVLWLAAAWPASPSLCSLAISASVAATAIRCALVRRKIRFIGDSLPPQPRRRVGRWAFVPTAEAAHCTLQGLHERSRDGRQTAGQIIAVARVRGIHNRSTIAAGRCAGEPGNDPASVRGYILSTGAHDAAPSFDPGTKTINIEISDHRRGRHKVG</sequence>
<dbReference type="EMBL" id="ML996697">
    <property type="protein sequence ID" value="KAF2399607.1"/>
    <property type="molecule type" value="Genomic_DNA"/>
</dbReference>
<proteinExistence type="predicted"/>
<dbReference type="AlphaFoldDB" id="A0A6G1HUU0"/>
<keyword evidence="1" id="KW-0732">Signal</keyword>